<proteinExistence type="predicted"/>
<evidence type="ECO:0000256" key="1">
    <source>
        <dbReference type="SAM" id="MobiDB-lite"/>
    </source>
</evidence>
<keyword evidence="3" id="KW-1185">Reference proteome</keyword>
<reference evidence="2 3" key="1">
    <citation type="journal article" date="2007" name="Science">
        <title>Sea anemone genome reveals ancestral eumetazoan gene repertoire and genomic organization.</title>
        <authorList>
            <person name="Putnam N.H."/>
            <person name="Srivastava M."/>
            <person name="Hellsten U."/>
            <person name="Dirks B."/>
            <person name="Chapman J."/>
            <person name="Salamov A."/>
            <person name="Terry A."/>
            <person name="Shapiro H."/>
            <person name="Lindquist E."/>
            <person name="Kapitonov V.V."/>
            <person name="Jurka J."/>
            <person name="Genikhovich G."/>
            <person name="Grigoriev I.V."/>
            <person name="Lucas S.M."/>
            <person name="Steele R.E."/>
            <person name="Finnerty J.R."/>
            <person name="Technau U."/>
            <person name="Martindale M.Q."/>
            <person name="Rokhsar D.S."/>
        </authorList>
    </citation>
    <scope>NUCLEOTIDE SEQUENCE [LARGE SCALE GENOMIC DNA]</scope>
    <source>
        <strain evidence="3">CH2 X CH6</strain>
    </source>
</reference>
<feature type="region of interest" description="Disordered" evidence="1">
    <location>
        <begin position="1"/>
        <end position="54"/>
    </location>
</feature>
<evidence type="ECO:0000313" key="2">
    <source>
        <dbReference type="EMBL" id="EDO45434.1"/>
    </source>
</evidence>
<dbReference type="Proteomes" id="UP000001593">
    <property type="component" value="Unassembled WGS sequence"/>
</dbReference>
<dbReference type="HOGENOM" id="CLU_1373705_0_0_1"/>
<evidence type="ECO:0000313" key="3">
    <source>
        <dbReference type="Proteomes" id="UP000001593"/>
    </source>
</evidence>
<organism evidence="2 3">
    <name type="scientific">Nematostella vectensis</name>
    <name type="common">Starlet sea anemone</name>
    <dbReference type="NCBI Taxonomy" id="45351"/>
    <lineage>
        <taxon>Eukaryota</taxon>
        <taxon>Metazoa</taxon>
        <taxon>Cnidaria</taxon>
        <taxon>Anthozoa</taxon>
        <taxon>Hexacorallia</taxon>
        <taxon>Actiniaria</taxon>
        <taxon>Edwardsiidae</taxon>
        <taxon>Nematostella</taxon>
    </lineage>
</organism>
<gene>
    <name evidence="2" type="ORF">NEMVEDRAFT_v1g232236</name>
</gene>
<accession>A7RTA5</accession>
<protein>
    <submittedName>
        <fullName evidence="2">Uncharacterized protein</fullName>
    </submittedName>
</protein>
<feature type="compositionally biased region" description="Basic residues" evidence="1">
    <location>
        <begin position="1"/>
        <end position="10"/>
    </location>
</feature>
<dbReference type="EMBL" id="DS469536">
    <property type="protein sequence ID" value="EDO45434.1"/>
    <property type="molecule type" value="Genomic_DNA"/>
</dbReference>
<sequence>MSASCIKRRSFIPTPNFSQNKTKSRFDSATCSPDGARIKQHSPSTSSCESSDDPVPLELSLTFVLMPENTDAQKDEEEASATPAQDPVCELANEQNLNFDTECQENISCMADVNLSLDPEVEKAVEYELVDGVSEPKIHDSPLLKIAREDEFVDPFSPGLVSPGLPQDACLNPMVRPVEVNLIDLAVMSPLREAKLVDI</sequence>
<dbReference type="AlphaFoldDB" id="A7RTA5"/>
<feature type="compositionally biased region" description="Polar residues" evidence="1">
    <location>
        <begin position="13"/>
        <end position="31"/>
    </location>
</feature>
<dbReference type="InParanoid" id="A7RTA5"/>
<name>A7RTA5_NEMVE</name>